<dbReference type="Gene3D" id="3.40.640.10">
    <property type="entry name" value="Type I PLP-dependent aspartate aminotransferase-like (Major domain)"/>
    <property type="match status" value="1"/>
</dbReference>
<dbReference type="UniPathway" id="UPA00906">
    <property type="reaction ID" value="UER00898"/>
</dbReference>
<evidence type="ECO:0000256" key="1">
    <source>
        <dbReference type="ARBA" id="ARBA00001933"/>
    </source>
</evidence>
<evidence type="ECO:0000256" key="8">
    <source>
        <dbReference type="ARBA" id="ARBA00022679"/>
    </source>
</evidence>
<comment type="subcellular location">
    <subcellularLocation>
        <location evidence="18">Cytoplasm</location>
    </subcellularLocation>
</comment>
<dbReference type="NCBIfam" id="TIGR03531">
    <property type="entry name" value="selenium_SpcS"/>
    <property type="match status" value="1"/>
</dbReference>
<feature type="binding site" evidence="19">
    <location>
        <position position="122"/>
    </location>
    <ligand>
        <name>substrate</name>
    </ligand>
</feature>
<keyword evidence="18" id="KW-0963">Cytoplasm</keyword>
<dbReference type="SUPFAM" id="SSF53383">
    <property type="entry name" value="PLP-dependent transferases"/>
    <property type="match status" value="1"/>
</dbReference>
<dbReference type="OMA" id="MSHANDY"/>
<dbReference type="GO" id="GO:0000049">
    <property type="term" value="F:tRNA binding"/>
    <property type="evidence" value="ECO:0007669"/>
    <property type="project" value="UniProtKB-UniRule"/>
</dbReference>
<keyword evidence="12 18" id="KW-0711">Selenium</keyword>
<feature type="binding site" evidence="19">
    <location>
        <position position="99"/>
    </location>
    <ligand>
        <name>pyridoxal 5'-phosphate</name>
        <dbReference type="ChEBI" id="CHEBI:597326"/>
    </ligand>
</feature>
<dbReference type="AlphaFoldDB" id="A0A0J9XN82"/>
<evidence type="ECO:0000256" key="3">
    <source>
        <dbReference type="ARBA" id="ARBA00004822"/>
    </source>
</evidence>
<evidence type="ECO:0000256" key="14">
    <source>
        <dbReference type="ARBA" id="ARBA00030669"/>
    </source>
</evidence>
<feature type="site" description="May act as a substrate filter by repelling compounds with a negatively charged alpha-carboxylate" evidence="20">
    <location>
        <position position="98"/>
    </location>
</feature>
<dbReference type="PIRSF" id="PIRSF017689">
    <property type="entry name" value="SepSecS"/>
    <property type="match status" value="1"/>
</dbReference>
<dbReference type="GO" id="GO:0005737">
    <property type="term" value="C:cytoplasm"/>
    <property type="evidence" value="ECO:0007669"/>
    <property type="project" value="UniProtKB-SubCell"/>
</dbReference>
<dbReference type="EC" id="2.9.1.2" evidence="5 18"/>
<dbReference type="Pfam" id="PF05889">
    <property type="entry name" value="SepSecS"/>
    <property type="match status" value="1"/>
</dbReference>
<sequence length="522" mass="57361">MLLVFMQKLVASVRGRWYFAKGISELRLRKFILSKMKTEQEASDRTARCFNRLQAVLRRDGSIPEIGLPVQAIGGFLARLASLDSNNRFDTICVGAGEREGRILSPLVQQLHYGLAHGIGRSGNLTERQPKAIGSSILSEIANKLALDAIRCLGIPSTKAAMVVPVATGMALSLCLSAWRHTKRRAKFVVFLRIDQKSCFKSIFTAGFEPIIIDGIQETVISDGLITDLTALKIVLEKQKDEIIAVLSTTSCFAPRQPDNLIAVGELCTKYGVKHLVNNAYGLQSSECRNRIEEAGSVGYIDAFIQSTDKNFLVPVGGSIVATFDKKSLDMIANFYPGRASIVPSRDLLITLLQLGKTGLKELYNTQQTNFQVLHATMQEYAETIGQKVMEVKMNRISLAVTLKGWTSQQQNAFGAQLFSRGVTGARTIPNGLSRTIDGYEFFNFGSHSSREHDGYLNVACAIGMTTQEIEELVKVLKEETPKWAFSSSINAKDRSSTRQDNANCITALPCAEDIQANESCA</sequence>
<keyword evidence="8 18" id="KW-0808">Transferase</keyword>
<feature type="binding site" evidence="19">
    <location>
        <position position="121"/>
    </location>
    <ligand>
        <name>substrate</name>
    </ligand>
</feature>
<comment type="catalytic activity">
    <reaction evidence="17 18">
        <text>O-phospho-L-seryl-tRNA(Sec) + selenophosphate + H2O = L-selenocysteinyl-tRNA(Sec) + 2 phosphate</text>
        <dbReference type="Rhea" id="RHEA:25041"/>
        <dbReference type="Rhea" id="RHEA-COMP:9743"/>
        <dbReference type="Rhea" id="RHEA-COMP:9947"/>
        <dbReference type="ChEBI" id="CHEBI:15377"/>
        <dbReference type="ChEBI" id="CHEBI:16144"/>
        <dbReference type="ChEBI" id="CHEBI:43474"/>
        <dbReference type="ChEBI" id="CHEBI:78551"/>
        <dbReference type="ChEBI" id="CHEBI:78573"/>
        <dbReference type="EC" id="2.9.1.2"/>
    </reaction>
</comment>
<dbReference type="InterPro" id="IPR015421">
    <property type="entry name" value="PyrdxlP-dep_Trfase_major"/>
</dbReference>
<comment type="pathway">
    <text evidence="3 18">Aminoacyl-tRNA biosynthesis; selenocysteinyl-tRNA(Sec) biosynthesis; selenocysteinyl-tRNA(Sec) from L-seryl-tRNA(Sec) (archaeal/eukaryal route): step 2/2.</text>
</comment>
<evidence type="ECO:0000256" key="7">
    <source>
        <dbReference type="ARBA" id="ARBA00022555"/>
    </source>
</evidence>
<comment type="function">
    <text evidence="2 18">Converts O-phosphoseryl-tRNA(Sec) to selenocysteinyl-tRNA(Sec) required for selenoprotein biosynthesis.</text>
</comment>
<evidence type="ECO:0000256" key="16">
    <source>
        <dbReference type="ARBA" id="ARBA00032693"/>
    </source>
</evidence>
<evidence type="ECO:0000313" key="21">
    <source>
        <dbReference type="EMBL" id="CDP91948.1"/>
    </source>
</evidence>
<evidence type="ECO:0000256" key="4">
    <source>
        <dbReference type="ARBA" id="ARBA00007037"/>
    </source>
</evidence>
<evidence type="ECO:0000256" key="18">
    <source>
        <dbReference type="PIRNR" id="PIRNR017689"/>
    </source>
</evidence>
<dbReference type="InterPro" id="IPR019872">
    <property type="entry name" value="Sec-tRNA_Se_transferase"/>
</dbReference>
<evidence type="ECO:0000256" key="11">
    <source>
        <dbReference type="ARBA" id="ARBA00022917"/>
    </source>
</evidence>
<keyword evidence="7 18" id="KW-0820">tRNA-binding</keyword>
<dbReference type="PANTHER" id="PTHR12944">
    <property type="entry name" value="SOLUBLE LIVER ANTIGEN/LIVER PANCREAS ANTIGEN"/>
    <property type="match status" value="1"/>
</dbReference>
<evidence type="ECO:0000256" key="13">
    <source>
        <dbReference type="ARBA" id="ARBA00026053"/>
    </source>
</evidence>
<evidence type="ECO:0000256" key="17">
    <source>
        <dbReference type="ARBA" id="ARBA00048808"/>
    </source>
</evidence>
<dbReference type="InterPro" id="IPR015424">
    <property type="entry name" value="PyrdxlP-dep_Trfase"/>
</dbReference>
<evidence type="ECO:0000256" key="15">
    <source>
        <dbReference type="ARBA" id="ARBA00032048"/>
    </source>
</evidence>
<evidence type="ECO:0000256" key="20">
    <source>
        <dbReference type="PIRSR" id="PIRSR017689-50"/>
    </source>
</evidence>
<proteinExistence type="inferred from homology"/>
<keyword evidence="11 18" id="KW-0648">Protein biosynthesis</keyword>
<feature type="modified residue" description="N6-(pyridoxal phosphate)lysine" evidence="20">
    <location>
        <position position="310"/>
    </location>
</feature>
<reference evidence="21" key="2">
    <citation type="submission" date="2012-12" db="EMBL/GenBank/DDBJ databases">
        <authorList>
            <person name="Gao Y.W."/>
            <person name="Fan S.T."/>
            <person name="Sun H.T."/>
            <person name="Wang Z."/>
            <person name="Gao X.L."/>
            <person name="Li Y.G."/>
            <person name="Wang T.C."/>
            <person name="Zhang K."/>
            <person name="Xu W.W."/>
            <person name="Yu Z.J."/>
            <person name="Xia X.Z."/>
        </authorList>
    </citation>
    <scope>NUCLEOTIDE SEQUENCE</scope>
    <source>
        <strain evidence="21">FR3</strain>
    </source>
</reference>
<dbReference type="InterPro" id="IPR008829">
    <property type="entry name" value="SepSecS/SepCysS"/>
</dbReference>
<evidence type="ECO:0000256" key="2">
    <source>
        <dbReference type="ARBA" id="ARBA00002552"/>
    </source>
</evidence>
<feature type="binding site" evidence="19">
    <location>
        <position position="421"/>
    </location>
    <ligand>
        <name>tRNA</name>
        <dbReference type="ChEBI" id="CHEBI:17843"/>
    </ligand>
</feature>
<evidence type="ECO:0000256" key="6">
    <source>
        <dbReference type="ARBA" id="ARBA00021963"/>
    </source>
</evidence>
<dbReference type="PANTHER" id="PTHR12944:SF2">
    <property type="entry name" value="O-PHOSPHOSERYL-TRNA(SEC) SELENIUM TRANSFERASE"/>
    <property type="match status" value="1"/>
</dbReference>
<dbReference type="GO" id="GO:0001514">
    <property type="term" value="P:selenocysteine incorporation"/>
    <property type="evidence" value="ECO:0007669"/>
    <property type="project" value="TreeGrafter"/>
</dbReference>
<organism evidence="21">
    <name type="scientific">Brugia malayi</name>
    <name type="common">Filarial nematode worm</name>
    <dbReference type="NCBI Taxonomy" id="6279"/>
    <lineage>
        <taxon>Eukaryota</taxon>
        <taxon>Metazoa</taxon>
        <taxon>Ecdysozoa</taxon>
        <taxon>Nematoda</taxon>
        <taxon>Chromadorea</taxon>
        <taxon>Rhabditida</taxon>
        <taxon>Spirurina</taxon>
        <taxon>Spiruromorpha</taxon>
        <taxon>Filarioidea</taxon>
        <taxon>Onchocercidae</taxon>
        <taxon>Brugia</taxon>
    </lineage>
</organism>
<dbReference type="EMBL" id="LN856620">
    <property type="protein sequence ID" value="CDP91948.1"/>
    <property type="molecule type" value="Genomic_DNA"/>
</dbReference>
<reference evidence="21" key="1">
    <citation type="journal article" date="2007" name="Science">
        <title>Draft genome of the filarial nematode parasite Brugia malayi.</title>
        <authorList>
            <person name="Ghedin E."/>
            <person name="Wang S."/>
            <person name="Spiro D."/>
            <person name="Caler E."/>
            <person name="Zhao Q."/>
            <person name="Crabtree J."/>
            <person name="Allen J.E."/>
            <person name="Delcher A.L."/>
            <person name="Guiliano D.B."/>
            <person name="Miranda-Saavedra D."/>
            <person name="Angiuoli S.V."/>
            <person name="Creasy T."/>
            <person name="Amedeo P."/>
            <person name="Haas B."/>
            <person name="El-Sayed N.M."/>
            <person name="Wortman J.R."/>
            <person name="Feldblyum T."/>
            <person name="Tallon L."/>
            <person name="Schatz M."/>
            <person name="Shumway M."/>
            <person name="Koo H."/>
            <person name="Salzberg S.L."/>
            <person name="Schobel S."/>
            <person name="Pertea M."/>
            <person name="Pop M."/>
            <person name="White O."/>
            <person name="Barton G.J."/>
            <person name="Carlow C.K."/>
            <person name="Crawford M.J."/>
            <person name="Daub J."/>
            <person name="Dimmic M.W."/>
            <person name="Estes C.F."/>
            <person name="Foster J.M."/>
            <person name="Ganatra M."/>
            <person name="Gregory W.F."/>
            <person name="Johnson N.M."/>
            <person name="Jin J."/>
            <person name="Komuniecki R."/>
            <person name="Korf I."/>
            <person name="Kumar S."/>
            <person name="Laney S."/>
            <person name="Li B.W."/>
            <person name="Li W."/>
            <person name="Lindblom T.H."/>
            <person name="Lustigman S."/>
            <person name="Ma D."/>
            <person name="Maina C.V."/>
            <person name="Martin D.M."/>
            <person name="McCarter J.P."/>
            <person name="McReynolds L."/>
            <person name="Mitreva M."/>
            <person name="Nutman T.B."/>
            <person name="Parkinson J."/>
            <person name="Peregrin-Alvarez J.M."/>
            <person name="Poole C."/>
            <person name="Ren Q."/>
            <person name="Saunders L."/>
            <person name="Sluder A.E."/>
            <person name="Smith K."/>
            <person name="Stanke M."/>
            <person name="Unnasch T.R."/>
            <person name="Ware J."/>
            <person name="Wei A.D."/>
            <person name="Weil G."/>
            <person name="Williams D.J."/>
            <person name="Zhang Y."/>
            <person name="Williams S.A."/>
            <person name="Fraser-Liggett C."/>
            <person name="Slatko B."/>
            <person name="Blaxter M.L."/>
            <person name="Scott A.L."/>
        </authorList>
    </citation>
    <scope>NUCLEOTIDE SEQUENCE</scope>
    <source>
        <strain evidence="21">FR3</strain>
    </source>
</reference>
<dbReference type="GO" id="GO:0001717">
    <property type="term" value="P:conversion of seryl-tRNAsec to selenocys-tRNAsec"/>
    <property type="evidence" value="ECO:0007669"/>
    <property type="project" value="UniProtKB-UniRule"/>
</dbReference>
<evidence type="ECO:0000256" key="10">
    <source>
        <dbReference type="ARBA" id="ARBA00022898"/>
    </source>
</evidence>
<evidence type="ECO:0000256" key="19">
    <source>
        <dbReference type="PIRSR" id="PIRSR017689-1"/>
    </source>
</evidence>
<protein>
    <recommendedName>
        <fullName evidence="6 18">O-phosphoseryl-tRNA(Sec) selenium transferase</fullName>
        <ecNumber evidence="5 18">2.9.1.2</ecNumber>
    </recommendedName>
    <alternativeName>
        <fullName evidence="14 18">Selenocysteine synthase</fullName>
    </alternativeName>
    <alternativeName>
        <fullName evidence="15 18">Selenocysteinyl-tRNA(Sec) synthase</fullName>
    </alternativeName>
    <alternativeName>
        <fullName evidence="16 18">Sep-tRNA:Sec-tRNA synthase</fullName>
    </alternativeName>
</protein>
<name>A0A0J9XN82_BRUMA</name>
<keyword evidence="9 18" id="KW-0694">RNA-binding</keyword>
<feature type="binding site" evidence="19">
    <location>
        <position position="339"/>
    </location>
    <ligand>
        <name>substrate</name>
    </ligand>
</feature>
<keyword evidence="10 18" id="KW-0663">Pyridoxal phosphate</keyword>
<dbReference type="GO" id="GO:0098621">
    <property type="term" value="F:O-phosphoseryl-tRNA(Sec) selenium transferase activity"/>
    <property type="evidence" value="ECO:0007669"/>
    <property type="project" value="UniProtKB-EC"/>
</dbReference>
<comment type="subunit">
    <text evidence="13">Homotetramer formed by a catalytic dimer and a non-catalytic dimer serving as a binding platform that orients tRNASec for catalysis. Each tetramer binds the CCA ends of two tRNAs which point to the active sites of the catalytic dimer.</text>
</comment>
<evidence type="ECO:0000256" key="9">
    <source>
        <dbReference type="ARBA" id="ARBA00022884"/>
    </source>
</evidence>
<evidence type="ECO:0000256" key="5">
    <source>
        <dbReference type="ARBA" id="ARBA00012464"/>
    </source>
</evidence>
<gene>
    <name evidence="21" type="primary">Bma-secs-1</name>
    <name evidence="21" type="ORF">BM_Bm14816</name>
</gene>
<comment type="similarity">
    <text evidence="4 18">Belongs to the SepSecS family.</text>
</comment>
<evidence type="ECO:0000256" key="12">
    <source>
        <dbReference type="ARBA" id="ARBA00023266"/>
    </source>
</evidence>
<accession>A0A0J9XN82</accession>
<feature type="binding site" evidence="19">
    <location>
        <position position="129"/>
    </location>
    <ligand>
        <name>substrate</name>
    </ligand>
</feature>
<comment type="cofactor">
    <cofactor evidence="1 18 20">
        <name>pyridoxal 5'-phosphate</name>
        <dbReference type="ChEBI" id="CHEBI:597326"/>
    </cofactor>
</comment>